<protein>
    <submittedName>
        <fullName evidence="11">Acyl-CoA dehydrogenase, N-terminal domain</fullName>
    </submittedName>
</protein>
<evidence type="ECO:0000256" key="2">
    <source>
        <dbReference type="ARBA" id="ARBA00009347"/>
    </source>
</evidence>
<evidence type="ECO:0000313" key="11">
    <source>
        <dbReference type="EMBL" id="SFI56482.1"/>
    </source>
</evidence>
<evidence type="ECO:0000256" key="5">
    <source>
        <dbReference type="ARBA" id="ARBA00022827"/>
    </source>
</evidence>
<gene>
    <name evidence="11" type="ORF">SAMN04488095_1244</name>
</gene>
<name>A0A1I3J8B9_9RHOB</name>
<evidence type="ECO:0000256" key="1">
    <source>
        <dbReference type="ARBA" id="ARBA00001974"/>
    </source>
</evidence>
<dbReference type="STRING" id="390807.SAMN04488095_1244"/>
<dbReference type="Proteomes" id="UP000199110">
    <property type="component" value="Unassembled WGS sequence"/>
</dbReference>
<evidence type="ECO:0000256" key="4">
    <source>
        <dbReference type="ARBA" id="ARBA00022630"/>
    </source>
</evidence>
<dbReference type="InterPro" id="IPR036250">
    <property type="entry name" value="AcylCo_DH-like_C"/>
</dbReference>
<sequence length="413" mass="45363">MDLGLTEHGRGLRDAVAEMVRTRIAPLDAEFHTETGRTGNRWEHTPRQTEILKTLKDGARAAGLWNLWQTHLAGGGSGITTVDYAWIAEEMGKSWLAPEVFNCNAPDTGNMEVFLRYGTDAMKTQWLEPLMAGELRSAYLMTEPDVASSDASNIAMRCVRDGDEWVLNGEKWWSTGAGDPRCAVHIVMCLTDPDAPRHQRHSMVVVPRATPGIEVLRGMQVFGDDEAPHGHMHIRYTDVRVPSEAMLLGPGRGFEIAQGRLGPGRIHHCMRAVGMAEKCLTLLAERGVARQAFGGDLLSLGGNMDKLAEARIALDAARLMCLRAAWEMDRAEAETGTMTRAAPFISQAKVMVPRVALQVCDEAIQMHGGAGVSQDTDLARTWAHLRTLRLVDGPDSVHLRTVARAELRARALH</sequence>
<comment type="similarity">
    <text evidence="2 7">Belongs to the acyl-CoA dehydrogenase family.</text>
</comment>
<organism evidence="11 12">
    <name type="scientific">Jannaschia pohangensis</name>
    <dbReference type="NCBI Taxonomy" id="390807"/>
    <lineage>
        <taxon>Bacteria</taxon>
        <taxon>Pseudomonadati</taxon>
        <taxon>Pseudomonadota</taxon>
        <taxon>Alphaproteobacteria</taxon>
        <taxon>Rhodobacterales</taxon>
        <taxon>Roseobacteraceae</taxon>
        <taxon>Jannaschia</taxon>
    </lineage>
</organism>
<evidence type="ECO:0000259" key="8">
    <source>
        <dbReference type="Pfam" id="PF00441"/>
    </source>
</evidence>
<dbReference type="RefSeq" id="WP_092778085.1">
    <property type="nucleotide sequence ID" value="NZ_FORA01000001.1"/>
</dbReference>
<dbReference type="Pfam" id="PF02770">
    <property type="entry name" value="Acyl-CoA_dh_M"/>
    <property type="match status" value="1"/>
</dbReference>
<reference evidence="11 12" key="1">
    <citation type="submission" date="2016-10" db="EMBL/GenBank/DDBJ databases">
        <authorList>
            <person name="de Groot N.N."/>
        </authorList>
    </citation>
    <scope>NUCLEOTIDE SEQUENCE [LARGE SCALE GENOMIC DNA]</scope>
    <source>
        <strain evidence="11 12">DSM 19073</strain>
    </source>
</reference>
<feature type="domain" description="Acyl-CoA dehydrogenase/oxidase C-terminal" evidence="8">
    <location>
        <begin position="251"/>
        <end position="405"/>
    </location>
</feature>
<dbReference type="PANTHER" id="PTHR48083:SF13">
    <property type="entry name" value="ACYL-COA DEHYDROGENASE FAMILY MEMBER 11"/>
    <property type="match status" value="1"/>
</dbReference>
<dbReference type="GO" id="GO:0003995">
    <property type="term" value="F:acyl-CoA dehydrogenase activity"/>
    <property type="evidence" value="ECO:0007669"/>
    <property type="project" value="TreeGrafter"/>
</dbReference>
<evidence type="ECO:0000256" key="3">
    <source>
        <dbReference type="ARBA" id="ARBA00011738"/>
    </source>
</evidence>
<dbReference type="SUPFAM" id="SSF56645">
    <property type="entry name" value="Acyl-CoA dehydrogenase NM domain-like"/>
    <property type="match status" value="1"/>
</dbReference>
<dbReference type="Pfam" id="PF00441">
    <property type="entry name" value="Acyl-CoA_dh_1"/>
    <property type="match status" value="1"/>
</dbReference>
<dbReference type="FunFam" id="2.40.110.10:FF:000002">
    <property type="entry name" value="Acyl-CoA dehydrogenase fadE12"/>
    <property type="match status" value="1"/>
</dbReference>
<evidence type="ECO:0000313" key="12">
    <source>
        <dbReference type="Proteomes" id="UP000199110"/>
    </source>
</evidence>
<dbReference type="GO" id="GO:0033539">
    <property type="term" value="P:fatty acid beta-oxidation using acyl-CoA dehydrogenase"/>
    <property type="evidence" value="ECO:0007669"/>
    <property type="project" value="TreeGrafter"/>
</dbReference>
<evidence type="ECO:0000256" key="6">
    <source>
        <dbReference type="ARBA" id="ARBA00023002"/>
    </source>
</evidence>
<evidence type="ECO:0000259" key="10">
    <source>
        <dbReference type="Pfam" id="PF02771"/>
    </source>
</evidence>
<dbReference type="GO" id="GO:0050660">
    <property type="term" value="F:flavin adenine dinucleotide binding"/>
    <property type="evidence" value="ECO:0007669"/>
    <property type="project" value="InterPro"/>
</dbReference>
<keyword evidence="6 7" id="KW-0560">Oxidoreductase</keyword>
<proteinExistence type="inferred from homology"/>
<dbReference type="EMBL" id="FORA01000001">
    <property type="protein sequence ID" value="SFI56482.1"/>
    <property type="molecule type" value="Genomic_DNA"/>
</dbReference>
<dbReference type="InterPro" id="IPR009075">
    <property type="entry name" value="AcylCo_DH/oxidase_C"/>
</dbReference>
<comment type="cofactor">
    <cofactor evidence="1 7">
        <name>FAD</name>
        <dbReference type="ChEBI" id="CHEBI:57692"/>
    </cofactor>
</comment>
<dbReference type="PANTHER" id="PTHR48083">
    <property type="entry name" value="MEDIUM-CHAIN SPECIFIC ACYL-COA DEHYDROGENASE, MITOCHONDRIAL-RELATED"/>
    <property type="match status" value="1"/>
</dbReference>
<dbReference type="Gene3D" id="1.10.540.10">
    <property type="entry name" value="Acyl-CoA dehydrogenase/oxidase, N-terminal domain"/>
    <property type="match status" value="1"/>
</dbReference>
<evidence type="ECO:0000256" key="7">
    <source>
        <dbReference type="RuleBase" id="RU362125"/>
    </source>
</evidence>
<dbReference type="InterPro" id="IPR013786">
    <property type="entry name" value="AcylCoA_DH/ox_N"/>
</dbReference>
<accession>A0A1I3J8B9</accession>
<dbReference type="Pfam" id="PF02771">
    <property type="entry name" value="Acyl-CoA_dh_N"/>
    <property type="match status" value="1"/>
</dbReference>
<dbReference type="InterPro" id="IPR006091">
    <property type="entry name" value="Acyl-CoA_Oxase/DH_mid-dom"/>
</dbReference>
<dbReference type="SUPFAM" id="SSF47203">
    <property type="entry name" value="Acyl-CoA dehydrogenase C-terminal domain-like"/>
    <property type="match status" value="1"/>
</dbReference>
<keyword evidence="5 7" id="KW-0274">FAD</keyword>
<dbReference type="GO" id="GO:0005737">
    <property type="term" value="C:cytoplasm"/>
    <property type="evidence" value="ECO:0007669"/>
    <property type="project" value="TreeGrafter"/>
</dbReference>
<dbReference type="OrthoDB" id="9775090at2"/>
<dbReference type="AlphaFoldDB" id="A0A1I3J8B9"/>
<feature type="domain" description="Acyl-CoA oxidase/dehydrogenase middle" evidence="9">
    <location>
        <begin position="138"/>
        <end position="234"/>
    </location>
</feature>
<feature type="domain" description="Acyl-CoA dehydrogenase/oxidase N-terminal" evidence="10">
    <location>
        <begin position="6"/>
        <end position="134"/>
    </location>
</feature>
<dbReference type="InterPro" id="IPR009100">
    <property type="entry name" value="AcylCoA_DH/oxidase_NM_dom_sf"/>
</dbReference>
<keyword evidence="4 7" id="KW-0285">Flavoprotein</keyword>
<dbReference type="InterPro" id="IPR046373">
    <property type="entry name" value="Acyl-CoA_Oxase/DH_mid-dom_sf"/>
</dbReference>
<comment type="subunit">
    <text evidence="3">Homodimer.</text>
</comment>
<keyword evidence="12" id="KW-1185">Reference proteome</keyword>
<dbReference type="Gene3D" id="2.40.110.10">
    <property type="entry name" value="Butyryl-CoA Dehydrogenase, subunit A, domain 2"/>
    <property type="match status" value="1"/>
</dbReference>
<dbReference type="InterPro" id="IPR050741">
    <property type="entry name" value="Acyl-CoA_dehydrogenase"/>
</dbReference>
<evidence type="ECO:0000259" key="9">
    <source>
        <dbReference type="Pfam" id="PF02770"/>
    </source>
</evidence>
<dbReference type="Gene3D" id="1.20.140.10">
    <property type="entry name" value="Butyryl-CoA Dehydrogenase, subunit A, domain 3"/>
    <property type="match status" value="1"/>
</dbReference>
<dbReference type="InterPro" id="IPR037069">
    <property type="entry name" value="AcylCoA_DH/ox_N_sf"/>
</dbReference>